<feature type="transmembrane region" description="Helical" evidence="6">
    <location>
        <begin position="71"/>
        <end position="98"/>
    </location>
</feature>
<comment type="similarity">
    <text evidence="2">Belongs to the MS4A family.</text>
</comment>
<feature type="transmembrane region" description="Helical" evidence="6">
    <location>
        <begin position="219"/>
        <end position="243"/>
    </location>
</feature>
<sequence length="586" mass="62881">MNLMTSERPTANSVFVMASHHGYPMNPGSMSQVPLYPLNQPQVHQISGNQPGLEPPVPMQPAQRSLKEGKVLGAIQILIGLIHIGLGSVIGTIVLWYYTAISFYGGYPFWGGILFIISGSFSVTSEQLPRSSCLLKGSMGLSIASAICSLVGIMLLITDMAINNLHSSFNSYPCSGMVSGVTTSAVLFIFSLLEFCIACTSAHFGCKLFCYSHDNAIQILIGLIHIGLGIILGTMLPGTFVSISFYGGYPFWGGILLKGSMGLSIASAICSLVGIMLLITDMAINNLHSSFDSCPCSGMVSEVTTSTVLFIFSLLEFCIACRSAHFGCQLFHYSHNNHESDDFSRAHGQFCFCDGIPPRVSCDLRRHVSGAPVSTQPTPSPPNSWKPTWFGAACVYATCPEILKEGKVLGAIQILIGLIHIGLGIILGTILPWGYTAISFYGGYPFWGGILFIISGSLSVASEQQPRSSCLLKGSMGLSITSAVCSVLGIMLFIADMVINSQYVHSSSHPYRDMASGVATSAMLFIFILLEFCIACMSAHFGCKLVRYSHNKGTVVFQTVYVTNPVANPEPVNSPPSYSSEVQDSK</sequence>
<feature type="transmembrane region" description="Helical" evidence="6">
    <location>
        <begin position="177"/>
        <end position="198"/>
    </location>
</feature>
<evidence type="ECO:0000313" key="7">
    <source>
        <dbReference type="EMBL" id="EPQ04092.1"/>
    </source>
</evidence>
<dbReference type="AlphaFoldDB" id="S7P8L5"/>
<accession>S7P8L5</accession>
<feature type="transmembrane region" description="Helical" evidence="6">
    <location>
        <begin position="104"/>
        <end position="123"/>
    </location>
</feature>
<reference evidence="7 8" key="1">
    <citation type="journal article" date="2013" name="Nat. Commun.">
        <title>Genome analysis reveals insights into physiology and longevity of the Brandt's bat Myotis brandtii.</title>
        <authorList>
            <person name="Seim I."/>
            <person name="Fang X."/>
            <person name="Xiong Z."/>
            <person name="Lobanov A.V."/>
            <person name="Huang Z."/>
            <person name="Ma S."/>
            <person name="Feng Y."/>
            <person name="Turanov A.A."/>
            <person name="Zhu Y."/>
            <person name="Lenz T.L."/>
            <person name="Gerashchenko M.V."/>
            <person name="Fan D."/>
            <person name="Hee Yim S."/>
            <person name="Yao X."/>
            <person name="Jordan D."/>
            <person name="Xiong Y."/>
            <person name="Ma Y."/>
            <person name="Lyapunov A.N."/>
            <person name="Chen G."/>
            <person name="Kulakova O.I."/>
            <person name="Sun Y."/>
            <person name="Lee S.G."/>
            <person name="Bronson R.T."/>
            <person name="Moskalev A.A."/>
            <person name="Sunyaev S.R."/>
            <person name="Zhang G."/>
            <person name="Krogh A."/>
            <person name="Wang J."/>
            <person name="Gladyshev V.N."/>
        </authorList>
    </citation>
    <scope>NUCLEOTIDE SEQUENCE [LARGE SCALE GENOMIC DNA]</scope>
</reference>
<dbReference type="GO" id="GO:0007166">
    <property type="term" value="P:cell surface receptor signaling pathway"/>
    <property type="evidence" value="ECO:0007669"/>
    <property type="project" value="TreeGrafter"/>
</dbReference>
<dbReference type="InterPro" id="IPR007237">
    <property type="entry name" value="CD20-like"/>
</dbReference>
<keyword evidence="4 6" id="KW-1133">Transmembrane helix</keyword>
<evidence type="ECO:0000256" key="6">
    <source>
        <dbReference type="SAM" id="Phobius"/>
    </source>
</evidence>
<evidence type="ECO:0000256" key="5">
    <source>
        <dbReference type="ARBA" id="ARBA00023136"/>
    </source>
</evidence>
<feature type="transmembrane region" description="Helical" evidence="6">
    <location>
        <begin position="135"/>
        <end position="157"/>
    </location>
</feature>
<evidence type="ECO:0000256" key="1">
    <source>
        <dbReference type="ARBA" id="ARBA00004141"/>
    </source>
</evidence>
<keyword evidence="3 6" id="KW-0812">Transmembrane</keyword>
<feature type="transmembrane region" description="Helical" evidence="6">
    <location>
        <begin position="444"/>
        <end position="462"/>
    </location>
</feature>
<keyword evidence="8" id="KW-1185">Reference proteome</keyword>
<proteinExistence type="inferred from homology"/>
<dbReference type="InterPro" id="IPR030417">
    <property type="entry name" value="MS4A"/>
</dbReference>
<evidence type="ECO:0000313" key="8">
    <source>
        <dbReference type="Proteomes" id="UP000052978"/>
    </source>
</evidence>
<evidence type="ECO:0000256" key="4">
    <source>
        <dbReference type="ARBA" id="ARBA00022989"/>
    </source>
</evidence>
<feature type="transmembrane region" description="Helical" evidence="6">
    <location>
        <begin position="414"/>
        <end position="438"/>
    </location>
</feature>
<dbReference type="GO" id="GO:0005886">
    <property type="term" value="C:plasma membrane"/>
    <property type="evidence" value="ECO:0007669"/>
    <property type="project" value="TreeGrafter"/>
</dbReference>
<organism evidence="7 8">
    <name type="scientific">Myotis brandtii</name>
    <name type="common">Brandt's bat</name>
    <dbReference type="NCBI Taxonomy" id="109478"/>
    <lineage>
        <taxon>Eukaryota</taxon>
        <taxon>Metazoa</taxon>
        <taxon>Chordata</taxon>
        <taxon>Craniata</taxon>
        <taxon>Vertebrata</taxon>
        <taxon>Euteleostomi</taxon>
        <taxon>Mammalia</taxon>
        <taxon>Eutheria</taxon>
        <taxon>Laurasiatheria</taxon>
        <taxon>Chiroptera</taxon>
        <taxon>Yangochiroptera</taxon>
        <taxon>Vespertilionidae</taxon>
        <taxon>Myotis</taxon>
    </lineage>
</organism>
<evidence type="ECO:0000256" key="3">
    <source>
        <dbReference type="ARBA" id="ARBA00022692"/>
    </source>
</evidence>
<feature type="transmembrane region" description="Helical" evidence="6">
    <location>
        <begin position="515"/>
        <end position="537"/>
    </location>
</feature>
<feature type="transmembrane region" description="Helical" evidence="6">
    <location>
        <begin position="255"/>
        <end position="279"/>
    </location>
</feature>
<evidence type="ECO:0000256" key="2">
    <source>
        <dbReference type="ARBA" id="ARBA00009565"/>
    </source>
</evidence>
<dbReference type="PANTHER" id="PTHR23320:SF155">
    <property type="entry name" value="MEMBRANE-SPANNING 4-DOMAINS SUBFAMILY A MEMBER 8"/>
    <property type="match status" value="1"/>
</dbReference>
<dbReference type="EMBL" id="KE161473">
    <property type="protein sequence ID" value="EPQ04092.1"/>
    <property type="molecule type" value="Genomic_DNA"/>
</dbReference>
<protein>
    <submittedName>
        <fullName evidence="7">Membrane-spanning 4-domains subfamily A member 8B</fullName>
    </submittedName>
</protein>
<name>S7P8L5_MYOBR</name>
<dbReference type="Pfam" id="PF04103">
    <property type="entry name" value="CD20"/>
    <property type="match status" value="2"/>
</dbReference>
<feature type="transmembrane region" description="Helical" evidence="6">
    <location>
        <begin position="474"/>
        <end position="495"/>
    </location>
</feature>
<keyword evidence="5 6" id="KW-0472">Membrane</keyword>
<comment type="subcellular location">
    <subcellularLocation>
        <location evidence="1">Membrane</location>
        <topology evidence="1">Multi-pass membrane protein</topology>
    </subcellularLocation>
</comment>
<dbReference type="Proteomes" id="UP000052978">
    <property type="component" value="Unassembled WGS sequence"/>
</dbReference>
<dbReference type="PANTHER" id="PTHR23320">
    <property type="entry name" value="MEMBRANE-SPANNING 4-DOMAINS SUBFAMILY A MS4A -RELATED"/>
    <property type="match status" value="1"/>
</dbReference>
<gene>
    <name evidence="7" type="ORF">D623_10006766</name>
</gene>
<dbReference type="eggNOG" id="ENOG502SR7E">
    <property type="taxonomic scope" value="Eukaryota"/>
</dbReference>